<feature type="domain" description="PAS" evidence="12">
    <location>
        <begin position="330"/>
        <end position="402"/>
    </location>
</feature>
<dbReference type="PROSITE" id="PS50113">
    <property type="entry name" value="PAC"/>
    <property type="match status" value="1"/>
</dbReference>
<sequence length="861" mass="95042">MRTPSLSPAARSGRRSFPERLFGRWWRKQSPAQQDRFATFGPLVSVLLFLAAIILAFWYLRNEEFEREQESVKRDTEIAQQQIRVRLIDNQDQLLRMARELVQRPAGPEEFAAQAATAWRGRQELTRLLWIDAGREVKGFHVAAGFEPDIGLAADDVGLSLPLAGRDSPAETAFLSARMQRQPVYSEPFVAAGGNAVVQLHVPLIERAGFAGVLVAEYSVDALLRHHVADDVARRHTMSLLDARGRLLASTVLPVPGEAARPASILYQVPLAPVSNGLVLQGQGHRTSIGLISNTLFWMVAALSVLTVWMLLGTWRHMRRRLQMQDTLAQEANFRRAMENSMLTGMRAMDKEGRITYVNPAFCAMTGFSESELIDRRPPFPYWPPDRYEENGRLLHQELRGRSPAGGIEVKVMRKDGSLFDARMYVSPLIDPKGHQTGWMTSMTNITEAKRVRDQLSASHERFTTVLEGLDAAVSVMSVQQGELLFANRSYRLWFGADERGHVLMAGGEIGVSMLDAGDEVDDLGGLPTQEITEAGSDSREVHVAALGKWFDVRARYLQWTDGRLAQMLIATDVTARRHAEALATAQAAKAEVTSRLVTMGEMASSVAHELNQPLTAISNYCNGMVSRVRNDAIAKDDLIAALDKTARQAQRAGQIIHRIRSFVKRSEPQRQACEARAIVDDAVELAGIELRRRNVALHTYVAQRLPPVMADPILIEQVLLNLLKNAAEAIDGAGLPGARRNIELRVVPRHTPEGGMIEFSVTDMGPGIRDEVIARLYEAFFSTKVEGLGIGLSLCRSIIESHQGRIRAENLYNGESVTGCRFTFTLPVASSRADAGATRTDPASPRAEASAPPSLPAVTP</sequence>
<name>A0A0K8NZJ6_PISS1</name>
<dbReference type="CDD" id="cd00082">
    <property type="entry name" value="HisKA"/>
    <property type="match status" value="1"/>
</dbReference>
<dbReference type="Pfam" id="PF00989">
    <property type="entry name" value="PAS"/>
    <property type="match status" value="1"/>
</dbReference>
<protein>
    <recommendedName>
        <fullName evidence="2">histidine kinase</fullName>
        <ecNumber evidence="2">2.7.13.3</ecNumber>
    </recommendedName>
</protein>
<keyword evidence="10" id="KW-0472">Membrane</keyword>
<dbReference type="SMART" id="SM00388">
    <property type="entry name" value="HisKA"/>
    <property type="match status" value="1"/>
</dbReference>
<dbReference type="Pfam" id="PF00512">
    <property type="entry name" value="HisKA"/>
    <property type="match status" value="1"/>
</dbReference>
<accession>A0A0K8NZJ6</accession>
<dbReference type="PANTHER" id="PTHR43065">
    <property type="entry name" value="SENSOR HISTIDINE KINASE"/>
    <property type="match status" value="1"/>
</dbReference>
<feature type="domain" description="Histidine kinase" evidence="11">
    <location>
        <begin position="606"/>
        <end position="831"/>
    </location>
</feature>
<dbReference type="PRINTS" id="PR00344">
    <property type="entry name" value="BCTRLSENSOR"/>
</dbReference>
<dbReference type="InterPro" id="IPR013767">
    <property type="entry name" value="PAS_fold"/>
</dbReference>
<dbReference type="STRING" id="1547922.ISF6_1477"/>
<keyword evidence="5" id="KW-0547">Nucleotide-binding</keyword>
<evidence type="ECO:0000256" key="2">
    <source>
        <dbReference type="ARBA" id="ARBA00012438"/>
    </source>
</evidence>
<comment type="caution">
    <text evidence="14">The sequence shown here is derived from an EMBL/GenBank/DDBJ whole genome shotgun (WGS) entry which is preliminary data.</text>
</comment>
<dbReference type="OrthoDB" id="1931120at2"/>
<keyword evidence="10" id="KW-0812">Transmembrane</keyword>
<feature type="compositionally biased region" description="Low complexity" evidence="9">
    <location>
        <begin position="843"/>
        <end position="853"/>
    </location>
</feature>
<feature type="transmembrane region" description="Helical" evidence="10">
    <location>
        <begin position="37"/>
        <end position="60"/>
    </location>
</feature>
<evidence type="ECO:0000259" key="12">
    <source>
        <dbReference type="PROSITE" id="PS50112"/>
    </source>
</evidence>
<dbReference type="InterPro" id="IPR005467">
    <property type="entry name" value="His_kinase_dom"/>
</dbReference>
<dbReference type="InterPro" id="IPR004358">
    <property type="entry name" value="Sig_transdc_His_kin-like_C"/>
</dbReference>
<dbReference type="Proteomes" id="UP000037660">
    <property type="component" value="Unassembled WGS sequence"/>
</dbReference>
<organism evidence="14 15">
    <name type="scientific">Piscinibacter sakaiensis</name>
    <name type="common">Ideonella sakaiensis</name>
    <dbReference type="NCBI Taxonomy" id="1547922"/>
    <lineage>
        <taxon>Bacteria</taxon>
        <taxon>Pseudomonadati</taxon>
        <taxon>Pseudomonadota</taxon>
        <taxon>Betaproteobacteria</taxon>
        <taxon>Burkholderiales</taxon>
        <taxon>Sphaerotilaceae</taxon>
        <taxon>Piscinibacter</taxon>
    </lineage>
</organism>
<dbReference type="SMART" id="SM00086">
    <property type="entry name" value="PAC"/>
    <property type="match status" value="1"/>
</dbReference>
<evidence type="ECO:0000313" key="15">
    <source>
        <dbReference type="Proteomes" id="UP000037660"/>
    </source>
</evidence>
<dbReference type="AlphaFoldDB" id="A0A0K8NZJ6"/>
<gene>
    <name evidence="14" type="ORF">ISF6_1477</name>
</gene>
<evidence type="ECO:0000313" key="14">
    <source>
        <dbReference type="EMBL" id="GAP35704.1"/>
    </source>
</evidence>
<dbReference type="Gene3D" id="3.30.565.10">
    <property type="entry name" value="Histidine kinase-like ATPase, C-terminal domain"/>
    <property type="match status" value="1"/>
</dbReference>
<dbReference type="PROSITE" id="PS50112">
    <property type="entry name" value="PAS"/>
    <property type="match status" value="1"/>
</dbReference>
<dbReference type="InterPro" id="IPR001610">
    <property type="entry name" value="PAC"/>
</dbReference>
<reference evidence="14 15" key="2">
    <citation type="journal article" date="2016" name="Science">
        <title>A bacterium that degrades and assimilates poly(ethylene terephthalate).</title>
        <authorList>
            <person name="Yoshida S."/>
            <person name="Hiraga K."/>
            <person name="Takehana T."/>
            <person name="Taniguchi I."/>
            <person name="Yamaji H."/>
            <person name="Maeda Y."/>
            <person name="Toyohara K."/>
            <person name="Miyamoto K."/>
            <person name="Kimura Y."/>
            <person name="Oda K."/>
        </authorList>
    </citation>
    <scope>NUCLEOTIDE SEQUENCE [LARGE SCALE GENOMIC DNA]</scope>
    <source>
        <strain evidence="15">NBRC 110686 / TISTR 2288 / 201-F6</strain>
    </source>
</reference>
<dbReference type="EC" id="2.7.13.3" evidence="2"/>
<dbReference type="GO" id="GO:0005524">
    <property type="term" value="F:ATP binding"/>
    <property type="evidence" value="ECO:0007669"/>
    <property type="project" value="UniProtKB-KW"/>
</dbReference>
<dbReference type="Pfam" id="PF02518">
    <property type="entry name" value="HATPase_c"/>
    <property type="match status" value="1"/>
</dbReference>
<dbReference type="InterPro" id="IPR000700">
    <property type="entry name" value="PAS-assoc_C"/>
</dbReference>
<evidence type="ECO:0000256" key="9">
    <source>
        <dbReference type="SAM" id="MobiDB-lite"/>
    </source>
</evidence>
<keyword evidence="6" id="KW-0418">Kinase</keyword>
<dbReference type="GO" id="GO:0006355">
    <property type="term" value="P:regulation of DNA-templated transcription"/>
    <property type="evidence" value="ECO:0007669"/>
    <property type="project" value="InterPro"/>
</dbReference>
<keyword evidence="10" id="KW-1133">Transmembrane helix</keyword>
<feature type="domain" description="PAC" evidence="13">
    <location>
        <begin position="406"/>
        <end position="458"/>
    </location>
</feature>
<dbReference type="GO" id="GO:0000155">
    <property type="term" value="F:phosphorelay sensor kinase activity"/>
    <property type="evidence" value="ECO:0007669"/>
    <property type="project" value="InterPro"/>
</dbReference>
<dbReference type="PROSITE" id="PS50109">
    <property type="entry name" value="HIS_KIN"/>
    <property type="match status" value="1"/>
</dbReference>
<dbReference type="InterPro" id="IPR035965">
    <property type="entry name" value="PAS-like_dom_sf"/>
</dbReference>
<evidence type="ECO:0000256" key="5">
    <source>
        <dbReference type="ARBA" id="ARBA00022741"/>
    </source>
</evidence>
<keyword evidence="15" id="KW-1185">Reference proteome</keyword>
<dbReference type="Gene3D" id="3.30.450.20">
    <property type="entry name" value="PAS domain"/>
    <property type="match status" value="2"/>
</dbReference>
<dbReference type="EMBL" id="BBYR01000026">
    <property type="protein sequence ID" value="GAP35704.1"/>
    <property type="molecule type" value="Genomic_DNA"/>
</dbReference>
<dbReference type="InterPro" id="IPR000014">
    <property type="entry name" value="PAS"/>
</dbReference>
<dbReference type="InterPro" id="IPR003594">
    <property type="entry name" value="HATPase_dom"/>
</dbReference>
<evidence type="ECO:0000256" key="3">
    <source>
        <dbReference type="ARBA" id="ARBA00022553"/>
    </source>
</evidence>
<dbReference type="InterPro" id="IPR003661">
    <property type="entry name" value="HisK_dim/P_dom"/>
</dbReference>
<dbReference type="CDD" id="cd00130">
    <property type="entry name" value="PAS"/>
    <property type="match status" value="1"/>
</dbReference>
<dbReference type="SMART" id="SM00387">
    <property type="entry name" value="HATPase_c"/>
    <property type="match status" value="1"/>
</dbReference>
<dbReference type="SUPFAM" id="SSF47384">
    <property type="entry name" value="Homodimeric domain of signal transducing histidine kinase"/>
    <property type="match status" value="1"/>
</dbReference>
<dbReference type="SUPFAM" id="SSF55874">
    <property type="entry name" value="ATPase domain of HSP90 chaperone/DNA topoisomerase II/histidine kinase"/>
    <property type="match status" value="1"/>
</dbReference>
<dbReference type="PANTHER" id="PTHR43065:SF42">
    <property type="entry name" value="TWO-COMPONENT SENSOR PPRA"/>
    <property type="match status" value="1"/>
</dbReference>
<evidence type="ECO:0000256" key="4">
    <source>
        <dbReference type="ARBA" id="ARBA00022679"/>
    </source>
</evidence>
<keyword evidence="8" id="KW-0902">Two-component regulatory system</keyword>
<evidence type="ECO:0000259" key="11">
    <source>
        <dbReference type="PROSITE" id="PS50109"/>
    </source>
</evidence>
<reference evidence="15" key="1">
    <citation type="submission" date="2015-07" db="EMBL/GenBank/DDBJ databases">
        <title>Discovery of a poly(ethylene terephthalate assimilation.</title>
        <authorList>
            <person name="Yoshida S."/>
            <person name="Hiraga K."/>
            <person name="Takehana T."/>
            <person name="Taniguchi I."/>
            <person name="Yamaji H."/>
            <person name="Maeda Y."/>
            <person name="Toyohara K."/>
            <person name="Miyamoto K."/>
            <person name="Kimura Y."/>
            <person name="Oda K."/>
        </authorList>
    </citation>
    <scope>NUCLEOTIDE SEQUENCE [LARGE SCALE GENOMIC DNA]</scope>
    <source>
        <strain evidence="15">NBRC 110686 / TISTR 2288 / 201-F6</strain>
    </source>
</reference>
<dbReference type="SMART" id="SM00091">
    <property type="entry name" value="PAS"/>
    <property type="match status" value="1"/>
</dbReference>
<evidence type="ECO:0000256" key="7">
    <source>
        <dbReference type="ARBA" id="ARBA00022840"/>
    </source>
</evidence>
<keyword evidence="4" id="KW-0808">Transferase</keyword>
<evidence type="ECO:0000259" key="13">
    <source>
        <dbReference type="PROSITE" id="PS50113"/>
    </source>
</evidence>
<evidence type="ECO:0000256" key="1">
    <source>
        <dbReference type="ARBA" id="ARBA00000085"/>
    </source>
</evidence>
<dbReference type="InterPro" id="IPR036097">
    <property type="entry name" value="HisK_dim/P_sf"/>
</dbReference>
<evidence type="ECO:0000256" key="10">
    <source>
        <dbReference type="SAM" id="Phobius"/>
    </source>
</evidence>
<dbReference type="SUPFAM" id="SSF55785">
    <property type="entry name" value="PYP-like sensor domain (PAS domain)"/>
    <property type="match status" value="2"/>
</dbReference>
<feature type="region of interest" description="Disordered" evidence="9">
    <location>
        <begin position="834"/>
        <end position="861"/>
    </location>
</feature>
<keyword evidence="3" id="KW-0597">Phosphoprotein</keyword>
<keyword evidence="7" id="KW-0067">ATP-binding</keyword>
<dbReference type="NCBIfam" id="TIGR00229">
    <property type="entry name" value="sensory_box"/>
    <property type="match status" value="1"/>
</dbReference>
<dbReference type="InterPro" id="IPR036890">
    <property type="entry name" value="HATPase_C_sf"/>
</dbReference>
<dbReference type="RefSeq" id="WP_082368166.1">
    <property type="nucleotide sequence ID" value="NZ_BBYR01000026.1"/>
</dbReference>
<dbReference type="Gene3D" id="1.10.287.130">
    <property type="match status" value="1"/>
</dbReference>
<evidence type="ECO:0000256" key="8">
    <source>
        <dbReference type="ARBA" id="ARBA00023012"/>
    </source>
</evidence>
<evidence type="ECO:0000256" key="6">
    <source>
        <dbReference type="ARBA" id="ARBA00022777"/>
    </source>
</evidence>
<feature type="transmembrane region" description="Helical" evidence="10">
    <location>
        <begin position="296"/>
        <end position="315"/>
    </location>
</feature>
<proteinExistence type="predicted"/>
<comment type="catalytic activity">
    <reaction evidence="1">
        <text>ATP + protein L-histidine = ADP + protein N-phospho-L-histidine.</text>
        <dbReference type="EC" id="2.7.13.3"/>
    </reaction>
</comment>